<proteinExistence type="predicted"/>
<evidence type="ECO:0000259" key="1">
    <source>
        <dbReference type="Pfam" id="PF00061"/>
    </source>
</evidence>
<dbReference type="SUPFAM" id="SSF50814">
    <property type="entry name" value="Lipocalins"/>
    <property type="match status" value="1"/>
</dbReference>
<accession>A0A9P0HKB1</accession>
<dbReference type="OrthoDB" id="9923952at2759"/>
<dbReference type="Pfam" id="PF00061">
    <property type="entry name" value="Lipocalin"/>
    <property type="match status" value="1"/>
</dbReference>
<dbReference type="Gene3D" id="2.40.128.20">
    <property type="match status" value="1"/>
</dbReference>
<dbReference type="AlphaFoldDB" id="A0A9P0HKB1"/>
<gene>
    <name evidence="2" type="ORF">NEZAVI_LOCUS12193</name>
</gene>
<reference evidence="2" key="1">
    <citation type="submission" date="2022-01" db="EMBL/GenBank/DDBJ databases">
        <authorList>
            <person name="King R."/>
        </authorList>
    </citation>
    <scope>NUCLEOTIDE SEQUENCE</scope>
</reference>
<feature type="domain" description="Lipocalin/cytosolic fatty-acid binding" evidence="1">
    <location>
        <begin position="49"/>
        <end position="117"/>
    </location>
</feature>
<sequence length="121" mass="13649">MKVEVQYNVPWRGTLSKSSYVVDDVSATPGVFNMILQSNLPSVLARLAPGSGKYIVLDTNYKDFALIYSCTDFRLLHADFIWVLGRTTDISVDARTIVYSTLDKLKINRDRLLLTPNKECS</sequence>
<dbReference type="Proteomes" id="UP001152798">
    <property type="component" value="Chromosome 5"/>
</dbReference>
<evidence type="ECO:0000313" key="2">
    <source>
        <dbReference type="EMBL" id="CAH1403606.1"/>
    </source>
</evidence>
<protein>
    <recommendedName>
        <fullName evidence="1">Lipocalin/cytosolic fatty-acid binding domain-containing protein</fullName>
    </recommendedName>
</protein>
<name>A0A9P0HKB1_NEZVI</name>
<keyword evidence="3" id="KW-1185">Reference proteome</keyword>
<dbReference type="EMBL" id="OV725081">
    <property type="protein sequence ID" value="CAH1403606.1"/>
    <property type="molecule type" value="Genomic_DNA"/>
</dbReference>
<dbReference type="InterPro" id="IPR000566">
    <property type="entry name" value="Lipocln_cytosolic_FA-bd_dom"/>
</dbReference>
<dbReference type="InterPro" id="IPR012674">
    <property type="entry name" value="Calycin"/>
</dbReference>
<evidence type="ECO:0000313" key="3">
    <source>
        <dbReference type="Proteomes" id="UP001152798"/>
    </source>
</evidence>
<organism evidence="2 3">
    <name type="scientific">Nezara viridula</name>
    <name type="common">Southern green stink bug</name>
    <name type="synonym">Cimex viridulus</name>
    <dbReference type="NCBI Taxonomy" id="85310"/>
    <lineage>
        <taxon>Eukaryota</taxon>
        <taxon>Metazoa</taxon>
        <taxon>Ecdysozoa</taxon>
        <taxon>Arthropoda</taxon>
        <taxon>Hexapoda</taxon>
        <taxon>Insecta</taxon>
        <taxon>Pterygota</taxon>
        <taxon>Neoptera</taxon>
        <taxon>Paraneoptera</taxon>
        <taxon>Hemiptera</taxon>
        <taxon>Heteroptera</taxon>
        <taxon>Panheteroptera</taxon>
        <taxon>Pentatomomorpha</taxon>
        <taxon>Pentatomoidea</taxon>
        <taxon>Pentatomidae</taxon>
        <taxon>Pentatominae</taxon>
        <taxon>Nezara</taxon>
    </lineage>
</organism>